<dbReference type="EMBL" id="LIHL02000008">
    <property type="protein sequence ID" value="KAF5462621.1"/>
    <property type="molecule type" value="Genomic_DNA"/>
</dbReference>
<evidence type="ECO:0000313" key="3">
    <source>
        <dbReference type="Proteomes" id="UP000619265"/>
    </source>
</evidence>
<evidence type="ECO:0000256" key="1">
    <source>
        <dbReference type="SAM" id="MobiDB-lite"/>
    </source>
</evidence>
<reference evidence="2" key="1">
    <citation type="submission" date="2015-10" db="EMBL/GenBank/DDBJ databases">
        <authorList>
            <person name="Martinez-Garcia P.J."/>
            <person name="Crepeau M.W."/>
            <person name="Puiu D."/>
            <person name="Gonzalez-Ibeas D."/>
            <person name="Whalen J."/>
            <person name="Stevens K."/>
            <person name="Paul R."/>
            <person name="Butterfield T."/>
            <person name="Britton M."/>
            <person name="Reagan R."/>
            <person name="Chakraborty S."/>
            <person name="Walawage S.L."/>
            <person name="Vasquez-Gross H.A."/>
            <person name="Cardeno C."/>
            <person name="Famula R."/>
            <person name="Pratt K."/>
            <person name="Kuruganti S."/>
            <person name="Aradhya M.K."/>
            <person name="Leslie C.A."/>
            <person name="Dandekar A.M."/>
            <person name="Salzberg S.L."/>
            <person name="Wegrzyn J.L."/>
            <person name="Langley C.H."/>
            <person name="Neale D.B."/>
        </authorList>
    </citation>
    <scope>NUCLEOTIDE SEQUENCE</scope>
    <source>
        <tissue evidence="2">Leaves</tissue>
    </source>
</reference>
<dbReference type="AlphaFoldDB" id="A0A833UA24"/>
<dbReference type="Gramene" id="Jr08_13490_p1">
    <property type="protein sequence ID" value="cds.Jr08_13490_p1"/>
    <property type="gene ID" value="Jr08_13490"/>
</dbReference>
<dbReference type="PANTHER" id="PTHR36385:SF1">
    <property type="entry name" value="OS07G0562900 PROTEIN"/>
    <property type="match status" value="1"/>
</dbReference>
<protein>
    <submittedName>
        <fullName evidence="2">Uncharacterized protein</fullName>
    </submittedName>
</protein>
<feature type="region of interest" description="Disordered" evidence="1">
    <location>
        <begin position="33"/>
        <end position="67"/>
    </location>
</feature>
<organism evidence="2 3">
    <name type="scientific">Juglans regia</name>
    <name type="common">English walnut</name>
    <dbReference type="NCBI Taxonomy" id="51240"/>
    <lineage>
        <taxon>Eukaryota</taxon>
        <taxon>Viridiplantae</taxon>
        <taxon>Streptophyta</taxon>
        <taxon>Embryophyta</taxon>
        <taxon>Tracheophyta</taxon>
        <taxon>Spermatophyta</taxon>
        <taxon>Magnoliopsida</taxon>
        <taxon>eudicotyledons</taxon>
        <taxon>Gunneridae</taxon>
        <taxon>Pentapetalae</taxon>
        <taxon>rosids</taxon>
        <taxon>fabids</taxon>
        <taxon>Fagales</taxon>
        <taxon>Juglandaceae</taxon>
        <taxon>Juglans</taxon>
    </lineage>
</organism>
<evidence type="ECO:0000313" key="2">
    <source>
        <dbReference type="EMBL" id="KAF5462621.1"/>
    </source>
</evidence>
<comment type="caution">
    <text evidence="2">The sequence shown here is derived from an EMBL/GenBank/DDBJ whole genome shotgun (WGS) entry which is preliminary data.</text>
</comment>
<accession>A0A833UA24</accession>
<dbReference type="Proteomes" id="UP000619265">
    <property type="component" value="Unassembled WGS sequence"/>
</dbReference>
<proteinExistence type="predicted"/>
<sequence>MVKNRNKKKRKADVSMDISKETVIDLPQAMDMLESGAQNPASGAPIKKVKKERPMKRSKNVRKTKSIDKAISKNEMYGEKNLKLENKKTRTQSAPKLYMTKESRIPIYRAIHYISDLESSNPSCDLCISFGIFSFTIG</sequence>
<reference evidence="2" key="2">
    <citation type="submission" date="2020-03" db="EMBL/GenBank/DDBJ databases">
        <title>Walnut 2.0.</title>
        <authorList>
            <person name="Marrano A."/>
            <person name="Britton M."/>
            <person name="Zimin A.V."/>
            <person name="Zaini P.A."/>
            <person name="Workman R."/>
            <person name="Puiu D."/>
            <person name="Bianco L."/>
            <person name="Allen B.J."/>
            <person name="Troggio M."/>
            <person name="Leslie C.A."/>
            <person name="Timp W."/>
            <person name="Dendekar A."/>
            <person name="Salzberg S.L."/>
            <person name="Neale D.B."/>
        </authorList>
    </citation>
    <scope>NUCLEOTIDE SEQUENCE</scope>
    <source>
        <tissue evidence="2">Leaves</tissue>
    </source>
</reference>
<gene>
    <name evidence="2" type="ORF">F2P56_018610</name>
</gene>
<dbReference type="PANTHER" id="PTHR36385">
    <property type="entry name" value="OS07G0562900 PROTEIN"/>
    <property type="match status" value="1"/>
</dbReference>
<name>A0A833UA24_JUGRE</name>
<feature type="compositionally biased region" description="Basic residues" evidence="1">
    <location>
        <begin position="47"/>
        <end position="64"/>
    </location>
</feature>